<accession>A0A7G9ST84</accession>
<dbReference type="EMBL" id="CP060719">
    <property type="protein sequence ID" value="QNN71059.1"/>
    <property type="molecule type" value="Genomic_DNA"/>
</dbReference>
<gene>
    <name evidence="2" type="ORF">H9L16_05670</name>
</gene>
<dbReference type="RefSeq" id="WP_187553574.1">
    <property type="nucleotide sequence ID" value="NZ_BMZL01000001.1"/>
</dbReference>
<feature type="region of interest" description="Disordered" evidence="1">
    <location>
        <begin position="410"/>
        <end position="439"/>
    </location>
</feature>
<dbReference type="KEGG" id="tcn:H9L16_05670"/>
<dbReference type="AlphaFoldDB" id="A0A7G9ST84"/>
<keyword evidence="3" id="KW-1185">Reference proteome</keyword>
<feature type="region of interest" description="Disordered" evidence="1">
    <location>
        <begin position="81"/>
        <end position="102"/>
    </location>
</feature>
<evidence type="ECO:0000313" key="3">
    <source>
        <dbReference type="Proteomes" id="UP000515804"/>
    </source>
</evidence>
<evidence type="ECO:0000256" key="1">
    <source>
        <dbReference type="SAM" id="MobiDB-lite"/>
    </source>
</evidence>
<sequence length="439" mass="48054">MIRQGACQALGQRPAILAAARTHPMRRRMAAKIAPMNMPPQRIALVAIVVLLLAGGAAWWWQARKLAPGVQAARTEARAVAAKPASRMHGASSVASGESKSDPVVMAAMEQCGEALMAGMRERARQLSVRDDSASQLASALTPYLEDGTPPSRDEDLERLLAERQVKQQRAFKRARELDPTHPDITWLAAEKCVEGPGCEAVQQAALQAEPDNAAVWLRAMTWARMRKDDAAMENAFKRAVAAPHYDTHRGSTLLAVMEGYAGLATPPICMAPGVQALASQELPGGRSLDAMTFVEIMAMAGEAANVMYGMELRTLCKSGEGDVLPRGRQADCVRLYSTMASDPSAVEQWRALSQLVELTADAPEGPAHRERFRQLQWLMQEQRKDWKQFGMDSDGVEAMQETLAKVGRWPPPAEWLPKDERARSLILTGRPPPEKKPK</sequence>
<proteinExistence type="predicted"/>
<dbReference type="Proteomes" id="UP000515804">
    <property type="component" value="Chromosome"/>
</dbReference>
<evidence type="ECO:0008006" key="4">
    <source>
        <dbReference type="Google" id="ProtNLM"/>
    </source>
</evidence>
<evidence type="ECO:0000313" key="2">
    <source>
        <dbReference type="EMBL" id="QNN71059.1"/>
    </source>
</evidence>
<protein>
    <recommendedName>
        <fullName evidence="4">Tetratricopeptide repeat protein</fullName>
    </recommendedName>
</protein>
<reference evidence="2 3" key="1">
    <citation type="submission" date="2020-08" db="EMBL/GenBank/DDBJ databases">
        <title>Genome sequence of Thermomonas carbonis KCTC 42013T.</title>
        <authorList>
            <person name="Hyun D.-W."/>
            <person name="Bae J.-W."/>
        </authorList>
    </citation>
    <scope>NUCLEOTIDE SEQUENCE [LARGE SCALE GENOMIC DNA]</scope>
    <source>
        <strain evidence="2 3">KCTC 42013</strain>
    </source>
</reference>
<name>A0A7G9ST84_9GAMM</name>
<organism evidence="2 3">
    <name type="scientific">Thermomonas carbonis</name>
    <dbReference type="NCBI Taxonomy" id="1463158"/>
    <lineage>
        <taxon>Bacteria</taxon>
        <taxon>Pseudomonadati</taxon>
        <taxon>Pseudomonadota</taxon>
        <taxon>Gammaproteobacteria</taxon>
        <taxon>Lysobacterales</taxon>
        <taxon>Lysobacteraceae</taxon>
        <taxon>Thermomonas</taxon>
    </lineage>
</organism>